<dbReference type="EMBL" id="KQ241962">
    <property type="protein sequence ID" value="KNC82085.1"/>
    <property type="molecule type" value="Genomic_DNA"/>
</dbReference>
<dbReference type="RefSeq" id="XP_014155987.1">
    <property type="nucleotide sequence ID" value="XM_014300512.1"/>
</dbReference>
<dbReference type="Proteomes" id="UP000054560">
    <property type="component" value="Unassembled WGS sequence"/>
</dbReference>
<sequence>MSGSMSAPARTLHQRRGRSSVSFLAPNLSLPRKAKAETKSPVVGLSTACNTRLIVGVFHDIHKDATAAETDERLQAFANYLIKSFEDEFAPVMDTADFQTNLKEYVKQRERNEAPESSPMVPLFKSFYDRIVDLPALVPT</sequence>
<proteinExistence type="predicted"/>
<dbReference type="AlphaFoldDB" id="A0A0L0FZ49"/>
<name>A0A0L0FZ49_9EUKA</name>
<accession>A0A0L0FZ49</accession>
<keyword evidence="2" id="KW-1185">Reference proteome</keyword>
<organism evidence="1 2">
    <name type="scientific">Sphaeroforma arctica JP610</name>
    <dbReference type="NCBI Taxonomy" id="667725"/>
    <lineage>
        <taxon>Eukaryota</taxon>
        <taxon>Ichthyosporea</taxon>
        <taxon>Ichthyophonida</taxon>
        <taxon>Sphaeroforma</taxon>
    </lineage>
</organism>
<gene>
    <name evidence="1" type="ORF">SARC_05636</name>
</gene>
<evidence type="ECO:0000313" key="2">
    <source>
        <dbReference type="Proteomes" id="UP000054560"/>
    </source>
</evidence>
<protein>
    <submittedName>
        <fullName evidence="1">Uncharacterized protein</fullName>
    </submittedName>
</protein>
<evidence type="ECO:0000313" key="1">
    <source>
        <dbReference type="EMBL" id="KNC82085.1"/>
    </source>
</evidence>
<dbReference type="GeneID" id="25906140"/>
<reference evidence="1 2" key="1">
    <citation type="submission" date="2011-02" db="EMBL/GenBank/DDBJ databases">
        <title>The Genome Sequence of Sphaeroforma arctica JP610.</title>
        <authorList>
            <consortium name="The Broad Institute Genome Sequencing Platform"/>
            <person name="Russ C."/>
            <person name="Cuomo C."/>
            <person name="Young S.K."/>
            <person name="Zeng Q."/>
            <person name="Gargeya S."/>
            <person name="Alvarado L."/>
            <person name="Berlin A."/>
            <person name="Chapman S.B."/>
            <person name="Chen Z."/>
            <person name="Freedman E."/>
            <person name="Gellesch M."/>
            <person name="Goldberg J."/>
            <person name="Griggs A."/>
            <person name="Gujja S."/>
            <person name="Heilman E."/>
            <person name="Heiman D."/>
            <person name="Howarth C."/>
            <person name="Mehta T."/>
            <person name="Neiman D."/>
            <person name="Pearson M."/>
            <person name="Roberts A."/>
            <person name="Saif S."/>
            <person name="Shea T."/>
            <person name="Shenoy N."/>
            <person name="Sisk P."/>
            <person name="Stolte C."/>
            <person name="Sykes S."/>
            <person name="White J."/>
            <person name="Yandava C."/>
            <person name="Burger G."/>
            <person name="Gray M.W."/>
            <person name="Holland P.W.H."/>
            <person name="King N."/>
            <person name="Lang F.B.F."/>
            <person name="Roger A.J."/>
            <person name="Ruiz-Trillo I."/>
            <person name="Haas B."/>
            <person name="Nusbaum C."/>
            <person name="Birren B."/>
        </authorList>
    </citation>
    <scope>NUCLEOTIDE SEQUENCE [LARGE SCALE GENOMIC DNA]</scope>
    <source>
        <strain evidence="1 2">JP610</strain>
    </source>
</reference>